<evidence type="ECO:0000313" key="4">
    <source>
        <dbReference type="Proteomes" id="UP000799438"/>
    </source>
</evidence>
<dbReference type="InterPro" id="IPR052974">
    <property type="entry name" value="GH79_Enzymes"/>
</dbReference>
<accession>A0A6A6BRA1</accession>
<keyword evidence="1" id="KW-0732">Signal</keyword>
<gene>
    <name evidence="3" type="ORF">K452DRAFT_265215</name>
</gene>
<dbReference type="PANTHER" id="PTHR36183:SF3">
    <property type="entry name" value="BETA-GLUCURONIDASE C-TERMINAL DOMAIN-CONTAINING PROTEIN"/>
    <property type="match status" value="1"/>
</dbReference>
<dbReference type="InterPro" id="IPR031728">
    <property type="entry name" value="GlcAase_C"/>
</dbReference>
<proteinExistence type="predicted"/>
<dbReference type="GeneID" id="54296230"/>
<name>A0A6A6BRA1_9PEZI</name>
<dbReference type="RefSeq" id="XP_033401547.1">
    <property type="nucleotide sequence ID" value="XM_033538734.1"/>
</dbReference>
<sequence>MHSMLYLASASLSAAALAAAVDVVVPASVPLGAARLDKAPVGISYEFFAFPSYRLNVSATARCERNLRDLSGTWPPVRIGGTTQDRALFDPALDAYVSYSVADPADAPADLTFGPGFLELAGEYEGRVTLGLNRGRNNLDNTIAAARAAVSAMPNLLAIELGNEPEYYPKDGQPIAAGTWDPATDAASQANWQLAVGGALASDSTLNTAPPVFEAGNSLESPDTWGARELIQAQNESAREWVKSYSHHNYPGGGIEDLMSHANVVSNVEQFGDDVVAAQDLGWEYVLGETNSATGGGAASVSPSFGAALWLADYALQAASANISRLYFHHGTVGNCQYCWWGRYSMGAPYYGAYFAASAFALGEWVVPLDAGEDAGAGDVGAYAVYDLDGAVKGVALLNTAYWDGSGERAGTEVVLRGLGSGGVKAKRLTSESGGATARVDKGQKVTFAGREFEDGTCVVSGEEVLEEVVVDAEGTARVSVGASEGVLVLL</sequence>
<dbReference type="OrthoDB" id="2831684at2759"/>
<dbReference type="PANTHER" id="PTHR36183">
    <property type="entry name" value="BETA-GLUCURONIDASE"/>
    <property type="match status" value="1"/>
</dbReference>
<dbReference type="InterPro" id="IPR013780">
    <property type="entry name" value="Glyco_hydro_b"/>
</dbReference>
<keyword evidence="3" id="KW-0378">Hydrolase</keyword>
<evidence type="ECO:0000313" key="3">
    <source>
        <dbReference type="EMBL" id="KAF2145835.1"/>
    </source>
</evidence>
<evidence type="ECO:0000256" key="1">
    <source>
        <dbReference type="SAM" id="SignalP"/>
    </source>
</evidence>
<dbReference type="GO" id="GO:0016787">
    <property type="term" value="F:hydrolase activity"/>
    <property type="evidence" value="ECO:0007669"/>
    <property type="project" value="UniProtKB-KW"/>
</dbReference>
<dbReference type="Gene3D" id="2.60.40.1180">
    <property type="entry name" value="Golgi alpha-mannosidase II"/>
    <property type="match status" value="1"/>
</dbReference>
<feature type="chain" id="PRO_5025676124" evidence="1">
    <location>
        <begin position="21"/>
        <end position="491"/>
    </location>
</feature>
<dbReference type="AlphaFoldDB" id="A0A6A6BRA1"/>
<keyword evidence="4" id="KW-1185">Reference proteome</keyword>
<protein>
    <submittedName>
        <fullName evidence="3">Glycoside hydrolase family 79 protein</fullName>
    </submittedName>
</protein>
<organism evidence="3 4">
    <name type="scientific">Aplosporella prunicola CBS 121167</name>
    <dbReference type="NCBI Taxonomy" id="1176127"/>
    <lineage>
        <taxon>Eukaryota</taxon>
        <taxon>Fungi</taxon>
        <taxon>Dikarya</taxon>
        <taxon>Ascomycota</taxon>
        <taxon>Pezizomycotina</taxon>
        <taxon>Dothideomycetes</taxon>
        <taxon>Dothideomycetes incertae sedis</taxon>
        <taxon>Botryosphaeriales</taxon>
        <taxon>Aplosporellaceae</taxon>
        <taxon>Aplosporella</taxon>
    </lineage>
</organism>
<dbReference type="InterPro" id="IPR017853">
    <property type="entry name" value="GH"/>
</dbReference>
<dbReference type="Gene3D" id="3.20.20.80">
    <property type="entry name" value="Glycosidases"/>
    <property type="match status" value="1"/>
</dbReference>
<dbReference type="Pfam" id="PF16862">
    <property type="entry name" value="Glyco_hydro_79C"/>
    <property type="match status" value="1"/>
</dbReference>
<evidence type="ECO:0000259" key="2">
    <source>
        <dbReference type="Pfam" id="PF16862"/>
    </source>
</evidence>
<feature type="signal peptide" evidence="1">
    <location>
        <begin position="1"/>
        <end position="20"/>
    </location>
</feature>
<feature type="domain" description="Beta-glucuronidase C-terminal" evidence="2">
    <location>
        <begin position="382"/>
        <end position="488"/>
    </location>
</feature>
<reference evidence="3" key="1">
    <citation type="journal article" date="2020" name="Stud. Mycol.">
        <title>101 Dothideomycetes genomes: a test case for predicting lifestyles and emergence of pathogens.</title>
        <authorList>
            <person name="Haridas S."/>
            <person name="Albert R."/>
            <person name="Binder M."/>
            <person name="Bloem J."/>
            <person name="Labutti K."/>
            <person name="Salamov A."/>
            <person name="Andreopoulos B."/>
            <person name="Baker S."/>
            <person name="Barry K."/>
            <person name="Bills G."/>
            <person name="Bluhm B."/>
            <person name="Cannon C."/>
            <person name="Castanera R."/>
            <person name="Culley D."/>
            <person name="Daum C."/>
            <person name="Ezra D."/>
            <person name="Gonzalez J."/>
            <person name="Henrissat B."/>
            <person name="Kuo A."/>
            <person name="Liang C."/>
            <person name="Lipzen A."/>
            <person name="Lutzoni F."/>
            <person name="Magnuson J."/>
            <person name="Mondo S."/>
            <person name="Nolan M."/>
            <person name="Ohm R."/>
            <person name="Pangilinan J."/>
            <person name="Park H.-J."/>
            <person name="Ramirez L."/>
            <person name="Alfaro M."/>
            <person name="Sun H."/>
            <person name="Tritt A."/>
            <person name="Yoshinaga Y."/>
            <person name="Zwiers L.-H."/>
            <person name="Turgeon B."/>
            <person name="Goodwin S."/>
            <person name="Spatafora J."/>
            <person name="Crous P."/>
            <person name="Grigoriev I."/>
        </authorList>
    </citation>
    <scope>NUCLEOTIDE SEQUENCE</scope>
    <source>
        <strain evidence="3">CBS 121167</strain>
    </source>
</reference>
<dbReference type="SUPFAM" id="SSF51445">
    <property type="entry name" value="(Trans)glycosidases"/>
    <property type="match status" value="1"/>
</dbReference>
<dbReference type="EMBL" id="ML995477">
    <property type="protein sequence ID" value="KAF2145835.1"/>
    <property type="molecule type" value="Genomic_DNA"/>
</dbReference>
<dbReference type="Proteomes" id="UP000799438">
    <property type="component" value="Unassembled WGS sequence"/>
</dbReference>